<keyword evidence="3" id="KW-1185">Reference proteome</keyword>
<name>A0ABS3VRS0_MICEH</name>
<dbReference type="InterPro" id="IPR029068">
    <property type="entry name" value="Glyas_Bleomycin-R_OHBP_Dase"/>
</dbReference>
<protein>
    <recommendedName>
        <fullName evidence="1">Glyoxalase-like domain-containing protein</fullName>
    </recommendedName>
</protein>
<gene>
    <name evidence="2" type="ORF">GSF22_14710</name>
</gene>
<dbReference type="EMBL" id="WVUH01000112">
    <property type="protein sequence ID" value="MBO4207250.1"/>
    <property type="molecule type" value="Genomic_DNA"/>
</dbReference>
<proteinExistence type="predicted"/>
<reference evidence="2 3" key="1">
    <citation type="submission" date="2019-12" db="EMBL/GenBank/DDBJ databases">
        <title>Whole genome sequencing of endophytic Actinobacterium Micromonospora sp. MPMI6T.</title>
        <authorList>
            <person name="Evv R."/>
            <person name="Podile A.R."/>
        </authorList>
    </citation>
    <scope>NUCLEOTIDE SEQUENCE [LARGE SCALE GENOMIC DNA]</scope>
    <source>
        <strain evidence="2 3">MPMI6</strain>
    </source>
</reference>
<dbReference type="Gene3D" id="3.10.180.10">
    <property type="entry name" value="2,3-Dihydroxybiphenyl 1,2-Dioxygenase, domain 1"/>
    <property type="match status" value="1"/>
</dbReference>
<feature type="domain" description="Glyoxalase-like" evidence="1">
    <location>
        <begin position="106"/>
        <end position="206"/>
    </location>
</feature>
<dbReference type="InterPro" id="IPR041581">
    <property type="entry name" value="Glyoxalase_6"/>
</dbReference>
<evidence type="ECO:0000259" key="1">
    <source>
        <dbReference type="Pfam" id="PF18029"/>
    </source>
</evidence>
<evidence type="ECO:0000313" key="2">
    <source>
        <dbReference type="EMBL" id="MBO4207250.1"/>
    </source>
</evidence>
<accession>A0ABS3VRS0</accession>
<dbReference type="Pfam" id="PF18029">
    <property type="entry name" value="Glyoxalase_6"/>
    <property type="match status" value="1"/>
</dbReference>
<dbReference type="SUPFAM" id="SSF54593">
    <property type="entry name" value="Glyoxalase/Bleomycin resistance protein/Dihydroxybiphenyl dioxygenase"/>
    <property type="match status" value="1"/>
</dbReference>
<organism evidence="2 3">
    <name type="scientific">Micromonospora echinofusca</name>
    <dbReference type="NCBI Taxonomy" id="47858"/>
    <lineage>
        <taxon>Bacteria</taxon>
        <taxon>Bacillati</taxon>
        <taxon>Actinomycetota</taxon>
        <taxon>Actinomycetes</taxon>
        <taxon>Micromonosporales</taxon>
        <taxon>Micromonosporaceae</taxon>
        <taxon>Micromonospora</taxon>
    </lineage>
</organism>
<evidence type="ECO:0000313" key="3">
    <source>
        <dbReference type="Proteomes" id="UP000823521"/>
    </source>
</evidence>
<dbReference type="PANTHER" id="PTHR35908:SF1">
    <property type="entry name" value="CONSERVED PROTEIN"/>
    <property type="match status" value="1"/>
</dbReference>
<dbReference type="Proteomes" id="UP000823521">
    <property type="component" value="Unassembled WGS sequence"/>
</dbReference>
<dbReference type="PANTHER" id="PTHR35908">
    <property type="entry name" value="HYPOTHETICAL FUSION PROTEIN"/>
    <property type="match status" value="1"/>
</dbReference>
<sequence length="212" mass="22886">MFAGMTGQITAAQFHEADGVEDWRCVYHLVSACFTTGSLASGLALVDAIGRLADETEQRYLTIDLREAGVTVSLGLRDIALARRISAAARDLGISADPAAVQLVNVTLDALVGPEVLPFWRAVLGYRQIGEDYLSDPSRRGPGFGLQQMDTVRPHRNRMHLDVAVPHDQAQARIAAALAAGGRLVSDAHAPMWWVLADAEGNEVCIATWRGR</sequence>
<comment type="caution">
    <text evidence="2">The sequence shown here is derived from an EMBL/GenBank/DDBJ whole genome shotgun (WGS) entry which is preliminary data.</text>
</comment>